<dbReference type="PANTHER" id="PTHR43853:SF21">
    <property type="entry name" value="STEROID 3-KETOACYL-COA THIOLASE"/>
    <property type="match status" value="1"/>
</dbReference>
<keyword evidence="3 7" id="KW-0808">Transferase</keyword>
<proteinExistence type="inferred from homology"/>
<evidence type="ECO:0000259" key="8">
    <source>
        <dbReference type="Pfam" id="PF00108"/>
    </source>
</evidence>
<dbReference type="NCBIfam" id="TIGR01930">
    <property type="entry name" value="AcCoA-C-Actrans"/>
    <property type="match status" value="1"/>
</dbReference>
<evidence type="ECO:0000256" key="5">
    <source>
        <dbReference type="ARBA" id="ARBA00024073"/>
    </source>
</evidence>
<dbReference type="PROSITE" id="PS00099">
    <property type="entry name" value="THIOLASE_3"/>
    <property type="match status" value="1"/>
</dbReference>
<dbReference type="FunFam" id="3.40.47.10:FF:000010">
    <property type="entry name" value="Acetyl-CoA acetyltransferase (Thiolase)"/>
    <property type="match status" value="1"/>
</dbReference>
<name>A0A238WZV9_9FLAO</name>
<evidence type="ECO:0000256" key="2">
    <source>
        <dbReference type="ARBA" id="ARBA00010982"/>
    </source>
</evidence>
<accession>A0A238WZV9</accession>
<dbReference type="EC" id="2.3.1.16" evidence="5"/>
<dbReference type="Pfam" id="PF02803">
    <property type="entry name" value="Thiolase_C"/>
    <property type="match status" value="1"/>
</dbReference>
<dbReference type="InterPro" id="IPR020616">
    <property type="entry name" value="Thiolase_N"/>
</dbReference>
<reference evidence="10 11" key="1">
    <citation type="submission" date="2017-06" db="EMBL/GenBank/DDBJ databases">
        <authorList>
            <person name="Kim H.J."/>
            <person name="Triplett B.A."/>
        </authorList>
    </citation>
    <scope>NUCLEOTIDE SEQUENCE [LARGE SCALE GENOMIC DNA]</scope>
    <source>
        <strain evidence="10 11">DSM 29150</strain>
    </source>
</reference>
<dbReference type="InterPro" id="IPR020610">
    <property type="entry name" value="Thiolase_AS"/>
</dbReference>
<dbReference type="Pfam" id="PF00108">
    <property type="entry name" value="Thiolase_N"/>
    <property type="match status" value="1"/>
</dbReference>
<gene>
    <name evidence="10" type="ORF">SAMN06265371_104253</name>
</gene>
<evidence type="ECO:0000256" key="7">
    <source>
        <dbReference type="RuleBase" id="RU003557"/>
    </source>
</evidence>
<organism evidence="10 11">
    <name type="scientific">Lutibacter agarilyticus</name>
    <dbReference type="NCBI Taxonomy" id="1109740"/>
    <lineage>
        <taxon>Bacteria</taxon>
        <taxon>Pseudomonadati</taxon>
        <taxon>Bacteroidota</taxon>
        <taxon>Flavobacteriia</taxon>
        <taxon>Flavobacteriales</taxon>
        <taxon>Flavobacteriaceae</taxon>
        <taxon>Lutibacter</taxon>
    </lineage>
</organism>
<keyword evidence="4 7" id="KW-0012">Acyltransferase</keyword>
<dbReference type="AlphaFoldDB" id="A0A238WZV9"/>
<dbReference type="InterPro" id="IPR020617">
    <property type="entry name" value="Thiolase_C"/>
</dbReference>
<feature type="domain" description="Thiolase N-terminal" evidence="8">
    <location>
        <begin position="5"/>
        <end position="263"/>
    </location>
</feature>
<evidence type="ECO:0000256" key="6">
    <source>
        <dbReference type="PIRSR" id="PIRSR000429-1"/>
    </source>
</evidence>
<feature type="active site" description="Proton acceptor" evidence="6">
    <location>
        <position position="349"/>
    </location>
</feature>
<dbReference type="Proteomes" id="UP000198384">
    <property type="component" value="Unassembled WGS sequence"/>
</dbReference>
<dbReference type="EMBL" id="FZNT01000004">
    <property type="protein sequence ID" value="SNR52195.1"/>
    <property type="molecule type" value="Genomic_DNA"/>
</dbReference>
<dbReference type="Gene3D" id="3.40.47.10">
    <property type="match status" value="1"/>
</dbReference>
<dbReference type="PROSITE" id="PS00737">
    <property type="entry name" value="THIOLASE_2"/>
    <property type="match status" value="1"/>
</dbReference>
<feature type="active site" description="Acyl-thioester intermediate" evidence="6">
    <location>
        <position position="91"/>
    </location>
</feature>
<dbReference type="GO" id="GO:0003988">
    <property type="term" value="F:acetyl-CoA C-acyltransferase activity"/>
    <property type="evidence" value="ECO:0007669"/>
    <property type="project" value="UniProtKB-EC"/>
</dbReference>
<evidence type="ECO:0000256" key="4">
    <source>
        <dbReference type="ARBA" id="ARBA00023315"/>
    </source>
</evidence>
<dbReference type="InterPro" id="IPR002155">
    <property type="entry name" value="Thiolase"/>
</dbReference>
<protein>
    <recommendedName>
        <fullName evidence="5">acetyl-CoA C-acyltransferase</fullName>
        <ecNumber evidence="5">2.3.1.16</ecNumber>
    </recommendedName>
</protein>
<evidence type="ECO:0000313" key="11">
    <source>
        <dbReference type="Proteomes" id="UP000198384"/>
    </source>
</evidence>
<evidence type="ECO:0000259" key="9">
    <source>
        <dbReference type="Pfam" id="PF02803"/>
    </source>
</evidence>
<dbReference type="InterPro" id="IPR020613">
    <property type="entry name" value="Thiolase_CS"/>
</dbReference>
<dbReference type="InterPro" id="IPR020615">
    <property type="entry name" value="Thiolase_acyl_enz_int_AS"/>
</dbReference>
<dbReference type="PROSITE" id="PS00098">
    <property type="entry name" value="THIOLASE_1"/>
    <property type="match status" value="1"/>
</dbReference>
<dbReference type="GO" id="GO:0006635">
    <property type="term" value="P:fatty acid beta-oxidation"/>
    <property type="evidence" value="ECO:0007669"/>
    <property type="project" value="TreeGrafter"/>
</dbReference>
<dbReference type="GO" id="GO:0010124">
    <property type="term" value="P:phenylacetate catabolic process"/>
    <property type="evidence" value="ECO:0007669"/>
    <property type="project" value="TreeGrafter"/>
</dbReference>
<dbReference type="OrthoDB" id="9764892at2"/>
<evidence type="ECO:0000256" key="1">
    <source>
        <dbReference type="ARBA" id="ARBA00005189"/>
    </source>
</evidence>
<evidence type="ECO:0000256" key="3">
    <source>
        <dbReference type="ARBA" id="ARBA00022679"/>
    </source>
</evidence>
<feature type="domain" description="Thiolase C-terminal" evidence="9">
    <location>
        <begin position="271"/>
        <end position="390"/>
    </location>
</feature>
<dbReference type="PIRSF" id="PIRSF000429">
    <property type="entry name" value="Ac-CoA_Ac_transf"/>
    <property type="match status" value="1"/>
</dbReference>
<dbReference type="SUPFAM" id="SSF53901">
    <property type="entry name" value="Thiolase-like"/>
    <property type="match status" value="2"/>
</dbReference>
<dbReference type="InterPro" id="IPR016039">
    <property type="entry name" value="Thiolase-like"/>
</dbReference>
<dbReference type="InterPro" id="IPR050215">
    <property type="entry name" value="Thiolase-like_sf_Thiolase"/>
</dbReference>
<keyword evidence="11" id="KW-1185">Reference proteome</keyword>
<dbReference type="CDD" id="cd00751">
    <property type="entry name" value="thiolase"/>
    <property type="match status" value="1"/>
</dbReference>
<comment type="similarity">
    <text evidence="2 7">Belongs to the thiolase-like superfamily. Thiolase family.</text>
</comment>
<evidence type="ECO:0000313" key="10">
    <source>
        <dbReference type="EMBL" id="SNR52195.1"/>
    </source>
</evidence>
<feature type="active site" description="Proton acceptor" evidence="6">
    <location>
        <position position="379"/>
    </location>
</feature>
<dbReference type="PANTHER" id="PTHR43853">
    <property type="entry name" value="3-KETOACYL-COA THIOLASE, PEROXISOMAL"/>
    <property type="match status" value="1"/>
</dbReference>
<dbReference type="RefSeq" id="WP_089381360.1">
    <property type="nucleotide sequence ID" value="NZ_FZNT01000004.1"/>
</dbReference>
<sequence length="394" mass="42631">MKTAYIVQGYRTAVGKAPRGVFRFKRPDELAAETIEHLLKDIPQLDKKRIDDVIVGNAMPEAEQGLNMGRLISLMGLKIEDVPGMTVNRYCASGLETVSIAVAKIQSGMADCIIAGGVESMSYIPMGGYRPVPNYKSAKEGHEDYYWGMGLTAEAVATQFKVSREDQDAFAFGSHMKALEAQAQHKFDDDIVPITVENIFLDENGKKQTKNYAVSVDEGPRKGTSIEALSKLRPVFEQGGTVTAGNSSQMSDGAAFLLVMSEEMVKELNIEPIARMVSFAAVGVEPRIMGIGPVKAIPKALKQANLTLNDIDLIELNEAFASQSLAVMRELNINQDIVNVNGGAIALGHPLGCTGAKLSVQLLNEMRRRKNKYGIVTMCVGTGQGAAGVYELLK</sequence>
<dbReference type="GO" id="GO:0005737">
    <property type="term" value="C:cytoplasm"/>
    <property type="evidence" value="ECO:0007669"/>
    <property type="project" value="UniProtKB-ARBA"/>
</dbReference>
<comment type="pathway">
    <text evidence="1">Lipid metabolism.</text>
</comment>